<sequence length="92" mass="10006">MTTHVGGFLSVRNLAVDFENHVSFSASSSTIDARFTNCVVRSSEKSEDIGGCKEEGEENMVFSAWQLVNELGQFVTKLGQPVELGYSLTDLG</sequence>
<evidence type="ECO:0000313" key="2">
    <source>
        <dbReference type="Proteomes" id="UP001358586"/>
    </source>
</evidence>
<accession>A0ABR0MFK8</accession>
<gene>
    <name evidence="1" type="ORF">PVK06_048310</name>
</gene>
<evidence type="ECO:0000313" key="1">
    <source>
        <dbReference type="EMBL" id="KAK5772049.1"/>
    </source>
</evidence>
<comment type="caution">
    <text evidence="1">The sequence shown here is derived from an EMBL/GenBank/DDBJ whole genome shotgun (WGS) entry which is preliminary data.</text>
</comment>
<organism evidence="1 2">
    <name type="scientific">Gossypium arboreum</name>
    <name type="common">Tree cotton</name>
    <name type="synonym">Gossypium nanking</name>
    <dbReference type="NCBI Taxonomy" id="29729"/>
    <lineage>
        <taxon>Eukaryota</taxon>
        <taxon>Viridiplantae</taxon>
        <taxon>Streptophyta</taxon>
        <taxon>Embryophyta</taxon>
        <taxon>Tracheophyta</taxon>
        <taxon>Spermatophyta</taxon>
        <taxon>Magnoliopsida</taxon>
        <taxon>eudicotyledons</taxon>
        <taxon>Gunneridae</taxon>
        <taxon>Pentapetalae</taxon>
        <taxon>rosids</taxon>
        <taxon>malvids</taxon>
        <taxon>Malvales</taxon>
        <taxon>Malvaceae</taxon>
        <taxon>Malvoideae</taxon>
        <taxon>Gossypium</taxon>
    </lineage>
</organism>
<name>A0ABR0MFK8_GOSAR</name>
<protein>
    <submittedName>
        <fullName evidence="1">Uncharacterized protein</fullName>
    </submittedName>
</protein>
<keyword evidence="2" id="KW-1185">Reference proteome</keyword>
<reference evidence="1 2" key="1">
    <citation type="submission" date="2023-03" db="EMBL/GenBank/DDBJ databases">
        <title>WGS of Gossypium arboreum.</title>
        <authorList>
            <person name="Yu D."/>
        </authorList>
    </citation>
    <scope>NUCLEOTIDE SEQUENCE [LARGE SCALE GENOMIC DNA]</scope>
    <source>
        <tissue evidence="1">Leaf</tissue>
    </source>
</reference>
<proteinExistence type="predicted"/>
<dbReference type="EMBL" id="JARKNE010000013">
    <property type="protein sequence ID" value="KAK5772049.1"/>
    <property type="molecule type" value="Genomic_DNA"/>
</dbReference>
<dbReference type="Proteomes" id="UP001358586">
    <property type="component" value="Chromosome 13"/>
</dbReference>